<dbReference type="PANTHER" id="PTHR18895:SF74">
    <property type="entry name" value="MTRF1L RELEASE FACTOR GLUTAMINE METHYLTRANSFERASE"/>
    <property type="match status" value="1"/>
</dbReference>
<proteinExistence type="predicted"/>
<sequence>MPRLRPSFIRRAHNISSHLATLLPACRDLRSAQNELRWIREHVSSSLAPAHEHNVTSRSCVTKTAVAVIKKHLDTEVQIDRLCRLRGTRGVPLQYVLGSQPFGDLDIRCRPGVLIPRPETEAWVFHLADLVRNVIAEGALSRPGGDVDDRTARPLKIVDLCSGSGCIALLLSSLLRSHLRGSDVDIRGFDVEPRAVSLAKENLAYNLRRRVLPRPRAGRQNVVFEKADIFSEDWLASLHHDPADPNAGGSKLGAPIDIFVSNPPYISMRGYDCDTGRSVRNYEPRLALVPHESLRISSFADCAPEDVFYARLLEVAEILRPKFVVLEVGDLAQATRVLEMAVRAPRPWITMEVWRDWPDMAPEEGEDQVVRIGGLQVPVRGSGHGRTVFLQRGA</sequence>
<name>A0AAI8YJU2_9PEZI</name>
<dbReference type="InterPro" id="IPR029063">
    <property type="entry name" value="SAM-dependent_MTases_sf"/>
</dbReference>
<dbReference type="AlphaFoldDB" id="A0AAI8YJU2"/>
<dbReference type="SUPFAM" id="SSF53335">
    <property type="entry name" value="S-adenosyl-L-methionine-dependent methyltransferases"/>
    <property type="match status" value="1"/>
</dbReference>
<comment type="caution">
    <text evidence="1">The sequence shown here is derived from an EMBL/GenBank/DDBJ whole genome shotgun (WGS) entry which is preliminary data.</text>
</comment>
<dbReference type="Gene3D" id="3.40.50.150">
    <property type="entry name" value="Vaccinia Virus protein VP39"/>
    <property type="match status" value="1"/>
</dbReference>
<dbReference type="EMBL" id="CAUWAG010000010">
    <property type="protein sequence ID" value="CAJ2507395.1"/>
    <property type="molecule type" value="Genomic_DNA"/>
</dbReference>
<evidence type="ECO:0000313" key="2">
    <source>
        <dbReference type="Proteomes" id="UP001295740"/>
    </source>
</evidence>
<gene>
    <name evidence="1" type="ORF">KHLLAP_LOCUS7863</name>
</gene>
<organism evidence="1 2">
    <name type="scientific">Anthostomella pinea</name>
    <dbReference type="NCBI Taxonomy" id="933095"/>
    <lineage>
        <taxon>Eukaryota</taxon>
        <taxon>Fungi</taxon>
        <taxon>Dikarya</taxon>
        <taxon>Ascomycota</taxon>
        <taxon>Pezizomycotina</taxon>
        <taxon>Sordariomycetes</taxon>
        <taxon>Xylariomycetidae</taxon>
        <taxon>Xylariales</taxon>
        <taxon>Xylariaceae</taxon>
        <taxon>Anthostomella</taxon>
    </lineage>
</organism>
<accession>A0AAI8YJU2</accession>
<protein>
    <submittedName>
        <fullName evidence="1">Uu.00g085810.m01.CDS01</fullName>
    </submittedName>
</protein>
<dbReference type="InterPro" id="IPR050320">
    <property type="entry name" value="N5-glutamine_MTase"/>
</dbReference>
<evidence type="ECO:0000313" key="1">
    <source>
        <dbReference type="EMBL" id="CAJ2507395.1"/>
    </source>
</evidence>
<dbReference type="GO" id="GO:0005739">
    <property type="term" value="C:mitochondrion"/>
    <property type="evidence" value="ECO:0007669"/>
    <property type="project" value="TreeGrafter"/>
</dbReference>
<dbReference type="Proteomes" id="UP001295740">
    <property type="component" value="Unassembled WGS sequence"/>
</dbReference>
<keyword evidence="2" id="KW-1185">Reference proteome</keyword>
<dbReference type="PANTHER" id="PTHR18895">
    <property type="entry name" value="HEMK METHYLTRANSFERASE"/>
    <property type="match status" value="1"/>
</dbReference>
<reference evidence="1" key="1">
    <citation type="submission" date="2023-10" db="EMBL/GenBank/DDBJ databases">
        <authorList>
            <person name="Hackl T."/>
        </authorList>
    </citation>
    <scope>NUCLEOTIDE SEQUENCE</scope>
</reference>